<sequence>MTASFVRPPDDVRVATVAGPVRVTVPAGGYRVTATTVIGPVTVGVADDPTAARRIFASTVSGPVDVLAG</sequence>
<gene>
    <name evidence="1" type="ORF">KDL28_01955</name>
</gene>
<accession>A0ABT0ZSZ5</accession>
<proteinExistence type="predicted"/>
<name>A0ABT0ZSZ5_9PSEU</name>
<reference evidence="1" key="1">
    <citation type="submission" date="2021-04" db="EMBL/GenBank/DDBJ databases">
        <title>Pseudonocardia sp. nov., isolated from sandy soil of mangrove forest.</title>
        <authorList>
            <person name="Zan Z."/>
            <person name="Huang R."/>
            <person name="Liu W."/>
        </authorList>
    </citation>
    <scope>NUCLEOTIDE SEQUENCE</scope>
    <source>
        <strain evidence="1">S2-4</strain>
    </source>
</reference>
<dbReference type="EMBL" id="JAGSOV010000006">
    <property type="protein sequence ID" value="MCO1653810.1"/>
    <property type="molecule type" value="Genomic_DNA"/>
</dbReference>
<organism evidence="1 2">
    <name type="scientific">Pseudonocardia humida</name>
    <dbReference type="NCBI Taxonomy" id="2800819"/>
    <lineage>
        <taxon>Bacteria</taxon>
        <taxon>Bacillati</taxon>
        <taxon>Actinomycetota</taxon>
        <taxon>Actinomycetes</taxon>
        <taxon>Pseudonocardiales</taxon>
        <taxon>Pseudonocardiaceae</taxon>
        <taxon>Pseudonocardia</taxon>
    </lineage>
</organism>
<keyword evidence="2" id="KW-1185">Reference proteome</keyword>
<evidence type="ECO:0000313" key="2">
    <source>
        <dbReference type="Proteomes" id="UP001165283"/>
    </source>
</evidence>
<comment type="caution">
    <text evidence="1">The sequence shown here is derived from an EMBL/GenBank/DDBJ whole genome shotgun (WGS) entry which is preliminary data.</text>
</comment>
<protein>
    <submittedName>
        <fullName evidence="1">Uncharacterized protein</fullName>
    </submittedName>
</protein>
<dbReference type="RefSeq" id="WP_252435404.1">
    <property type="nucleotide sequence ID" value="NZ_JAGSOV010000006.1"/>
</dbReference>
<dbReference type="Proteomes" id="UP001165283">
    <property type="component" value="Unassembled WGS sequence"/>
</dbReference>
<evidence type="ECO:0000313" key="1">
    <source>
        <dbReference type="EMBL" id="MCO1653810.1"/>
    </source>
</evidence>